<evidence type="ECO:0000256" key="1">
    <source>
        <dbReference type="SAM" id="Phobius"/>
    </source>
</evidence>
<keyword evidence="1" id="KW-0472">Membrane</keyword>
<dbReference type="RefSeq" id="WP_143914548.1">
    <property type="nucleotide sequence ID" value="NZ_VLNT01000019.1"/>
</dbReference>
<keyword evidence="3" id="KW-1185">Reference proteome</keyword>
<evidence type="ECO:0000313" key="2">
    <source>
        <dbReference type="EMBL" id="TSD57502.1"/>
    </source>
</evidence>
<keyword evidence="1" id="KW-1133">Transmembrane helix</keyword>
<keyword evidence="1" id="KW-0812">Transmembrane</keyword>
<organism evidence="2 3">
    <name type="scientific">Aeromicrobium piscarium</name>
    <dbReference type="NCBI Taxonomy" id="2590901"/>
    <lineage>
        <taxon>Bacteria</taxon>
        <taxon>Bacillati</taxon>
        <taxon>Actinomycetota</taxon>
        <taxon>Actinomycetes</taxon>
        <taxon>Propionibacteriales</taxon>
        <taxon>Nocardioidaceae</taxon>
        <taxon>Aeromicrobium</taxon>
    </lineage>
</organism>
<reference evidence="2 3" key="1">
    <citation type="submission" date="2019-07" db="EMBL/GenBank/DDBJ databases">
        <authorList>
            <person name="Zhao L.H."/>
        </authorList>
    </citation>
    <scope>NUCLEOTIDE SEQUENCE [LARGE SCALE GENOMIC DNA]</scope>
    <source>
        <strain evidence="2 3">Co35</strain>
    </source>
</reference>
<protein>
    <submittedName>
        <fullName evidence="2">Uncharacterized protein</fullName>
    </submittedName>
</protein>
<sequence length="293" mass="31615">MGSSARAPRWQILAAIAVALGSIAVPVALEMSPLRAGAIATAAIVLTYGMRGRDRPRRDLLMGMTLVVLVGPLLAVQGEPLLGLSWCGVVPLGYLLRREREARRDPGTLDQTWTGWRARLAVALLVAGMLGSLVYVAATVRSWNDLISAAGPAAAVAIAGLLGSLIVLGKRLWLRRATRRWYAAARSRVEPALAELRREQAIAREERETGADDASLVAAADHAGMALLFLDSGPRLEAVHEIAELAAVASRDGWNRAAPLTRTMRRMERLGRRGARLRHGVDVEIDRPSPDVR</sequence>
<proteinExistence type="predicted"/>
<feature type="transmembrane region" description="Helical" evidence="1">
    <location>
        <begin position="81"/>
        <end position="97"/>
    </location>
</feature>
<name>A0A554RTR7_9ACTN</name>
<dbReference type="EMBL" id="VLNT01000019">
    <property type="protein sequence ID" value="TSD57502.1"/>
    <property type="molecule type" value="Genomic_DNA"/>
</dbReference>
<dbReference type="Proteomes" id="UP000316988">
    <property type="component" value="Unassembled WGS sequence"/>
</dbReference>
<evidence type="ECO:0000313" key="3">
    <source>
        <dbReference type="Proteomes" id="UP000316988"/>
    </source>
</evidence>
<comment type="caution">
    <text evidence="2">The sequence shown here is derived from an EMBL/GenBank/DDBJ whole genome shotgun (WGS) entry which is preliminary data.</text>
</comment>
<feature type="transmembrane region" description="Helical" evidence="1">
    <location>
        <begin position="118"/>
        <end position="140"/>
    </location>
</feature>
<gene>
    <name evidence="2" type="ORF">FNM00_16010</name>
</gene>
<feature type="transmembrane region" description="Helical" evidence="1">
    <location>
        <begin position="146"/>
        <end position="169"/>
    </location>
</feature>
<accession>A0A554RTR7</accession>
<dbReference type="AlphaFoldDB" id="A0A554RTR7"/>
<feature type="transmembrane region" description="Helical" evidence="1">
    <location>
        <begin position="34"/>
        <end position="50"/>
    </location>
</feature>